<gene>
    <name evidence="4" type="ORF">UU93_C0011G0019</name>
</gene>
<keyword evidence="2 4" id="KW-0808">Transferase</keyword>
<dbReference type="Gene3D" id="3.40.50.150">
    <property type="entry name" value="Vaccinia Virus protein VP39"/>
    <property type="match status" value="1"/>
</dbReference>
<dbReference type="InterPro" id="IPR007848">
    <property type="entry name" value="Small_mtfrase_dom"/>
</dbReference>
<keyword evidence="1 4" id="KW-0489">Methyltransferase</keyword>
<comment type="caution">
    <text evidence="4">The sequence shown here is derived from an EMBL/GenBank/DDBJ whole genome shotgun (WGS) entry which is preliminary data.</text>
</comment>
<proteinExistence type="predicted"/>
<dbReference type="InterPro" id="IPR046977">
    <property type="entry name" value="RsmC/RlmG"/>
</dbReference>
<dbReference type="AlphaFoldDB" id="A0A0G1B3D9"/>
<dbReference type="Pfam" id="PF05175">
    <property type="entry name" value="MTS"/>
    <property type="match status" value="1"/>
</dbReference>
<organism evidence="4 5">
    <name type="scientific">Candidatus Amesbacteria bacterium GW2011_GWA2_42_12</name>
    <dbReference type="NCBI Taxonomy" id="1618356"/>
    <lineage>
        <taxon>Bacteria</taxon>
        <taxon>Candidatus Amesiibacteriota</taxon>
    </lineage>
</organism>
<accession>A0A0G1B3D9</accession>
<dbReference type="PANTHER" id="PTHR47816:SF4">
    <property type="entry name" value="RIBOSOMAL RNA SMALL SUBUNIT METHYLTRANSFERASE C"/>
    <property type="match status" value="1"/>
</dbReference>
<dbReference type="CDD" id="cd02440">
    <property type="entry name" value="AdoMet_MTases"/>
    <property type="match status" value="1"/>
</dbReference>
<dbReference type="STRING" id="1618356.UU93_C0011G0019"/>
<name>A0A0G1B3D9_9BACT</name>
<dbReference type="SUPFAM" id="SSF53335">
    <property type="entry name" value="S-adenosyl-L-methionine-dependent methyltransferases"/>
    <property type="match status" value="1"/>
</dbReference>
<dbReference type="GO" id="GO:0008757">
    <property type="term" value="F:S-adenosylmethionine-dependent methyltransferase activity"/>
    <property type="evidence" value="ECO:0007669"/>
    <property type="project" value="InterPro"/>
</dbReference>
<feature type="domain" description="Methyltransferase small" evidence="3">
    <location>
        <begin position="6"/>
        <end position="140"/>
    </location>
</feature>
<evidence type="ECO:0000256" key="2">
    <source>
        <dbReference type="ARBA" id="ARBA00022679"/>
    </source>
</evidence>
<dbReference type="GO" id="GO:0032259">
    <property type="term" value="P:methylation"/>
    <property type="evidence" value="ECO:0007669"/>
    <property type="project" value="UniProtKB-KW"/>
</dbReference>
<dbReference type="InterPro" id="IPR029063">
    <property type="entry name" value="SAM-dependent_MTases_sf"/>
</dbReference>
<dbReference type="PANTHER" id="PTHR47816">
    <property type="entry name" value="RIBOSOMAL RNA SMALL SUBUNIT METHYLTRANSFERASE C"/>
    <property type="match status" value="1"/>
</dbReference>
<dbReference type="EMBL" id="LCCN01000011">
    <property type="protein sequence ID" value="KKS32058.1"/>
    <property type="molecule type" value="Genomic_DNA"/>
</dbReference>
<evidence type="ECO:0000313" key="4">
    <source>
        <dbReference type="EMBL" id="KKS32058.1"/>
    </source>
</evidence>
<protein>
    <submittedName>
        <fullName evidence="4">Methyltransferase small</fullName>
    </submittedName>
</protein>
<dbReference type="Proteomes" id="UP000034160">
    <property type="component" value="Unassembled WGS sequence"/>
</dbReference>
<evidence type="ECO:0000259" key="3">
    <source>
        <dbReference type="Pfam" id="PF05175"/>
    </source>
</evidence>
<evidence type="ECO:0000256" key="1">
    <source>
        <dbReference type="ARBA" id="ARBA00022603"/>
    </source>
</evidence>
<sequence length="172" mass="18932">MFDVAESLFSTFAIDHGTDVLIRNITTSNPKSILDLGSGYGPIGIVLASKYPSSQVTMVDRDLLAIRYSQMNIRSNHIENAKAVGSLGLEAVQGETFDLAVSNIPAKIGDEAIAQEFILAPYKQLNPGGELWVVVVNALNHLLPRIEIIPNLKMKEVKKRKDHTVYMVRKAD</sequence>
<evidence type="ECO:0000313" key="5">
    <source>
        <dbReference type="Proteomes" id="UP000034160"/>
    </source>
</evidence>
<reference evidence="4 5" key="1">
    <citation type="journal article" date="2015" name="Nature">
        <title>rRNA introns, odd ribosomes, and small enigmatic genomes across a large radiation of phyla.</title>
        <authorList>
            <person name="Brown C.T."/>
            <person name="Hug L.A."/>
            <person name="Thomas B.C."/>
            <person name="Sharon I."/>
            <person name="Castelle C.J."/>
            <person name="Singh A."/>
            <person name="Wilkins M.J."/>
            <person name="Williams K.H."/>
            <person name="Banfield J.F."/>
        </authorList>
    </citation>
    <scope>NUCLEOTIDE SEQUENCE [LARGE SCALE GENOMIC DNA]</scope>
</reference>